<name>A0A914GUD9_GLORO</name>
<reference evidence="2" key="1">
    <citation type="submission" date="2022-11" db="UniProtKB">
        <authorList>
            <consortium name="WormBaseParasite"/>
        </authorList>
    </citation>
    <scope>IDENTIFICATION</scope>
</reference>
<dbReference type="WBParaSite" id="Gr19_v10_g10878.t1">
    <property type="protein sequence ID" value="Gr19_v10_g10878.t1"/>
    <property type="gene ID" value="Gr19_v10_g10878"/>
</dbReference>
<organism evidence="1 2">
    <name type="scientific">Globodera rostochiensis</name>
    <name type="common">Golden nematode worm</name>
    <name type="synonym">Heterodera rostochiensis</name>
    <dbReference type="NCBI Taxonomy" id="31243"/>
    <lineage>
        <taxon>Eukaryota</taxon>
        <taxon>Metazoa</taxon>
        <taxon>Ecdysozoa</taxon>
        <taxon>Nematoda</taxon>
        <taxon>Chromadorea</taxon>
        <taxon>Rhabditida</taxon>
        <taxon>Tylenchina</taxon>
        <taxon>Tylenchomorpha</taxon>
        <taxon>Tylenchoidea</taxon>
        <taxon>Heteroderidae</taxon>
        <taxon>Heteroderinae</taxon>
        <taxon>Globodera</taxon>
    </lineage>
</organism>
<accession>A0A914GUD9</accession>
<dbReference type="AlphaFoldDB" id="A0A914GUD9"/>
<sequence length="83" mass="9219">MLLKLYVIIFGQNYPSRFVSVQQCGQYCPVREQPGGQIGDRNASFYRFPICAFWPGNAEETTNCGSNDIIARNIGIRSIGAKA</sequence>
<protein>
    <submittedName>
        <fullName evidence="2">Secreted protein</fullName>
    </submittedName>
</protein>
<proteinExistence type="predicted"/>
<dbReference type="Proteomes" id="UP000887572">
    <property type="component" value="Unplaced"/>
</dbReference>
<keyword evidence="1" id="KW-1185">Reference proteome</keyword>
<evidence type="ECO:0000313" key="1">
    <source>
        <dbReference type="Proteomes" id="UP000887572"/>
    </source>
</evidence>
<evidence type="ECO:0000313" key="2">
    <source>
        <dbReference type="WBParaSite" id="Gr19_v10_g10878.t1"/>
    </source>
</evidence>